<dbReference type="Proteomes" id="UP000887540">
    <property type="component" value="Unplaced"/>
</dbReference>
<sequence>MAAGMKFLYYNNKTPARRTVSTATNSTDTRLEEFKKRFRRSGSLGVPFFPEEDIRSLKASGFLRTFSRNNFGKLQSQMAIEEDDEEGTGVVTLIVKTSKAANMLQTMLQALPVLYPKYSYIVPES</sequence>
<name>A0A914CTY6_9BILA</name>
<evidence type="ECO:0000313" key="2">
    <source>
        <dbReference type="WBParaSite" id="ACRNAN_scaffold14582.g20109.t1"/>
    </source>
</evidence>
<evidence type="ECO:0000313" key="1">
    <source>
        <dbReference type="Proteomes" id="UP000887540"/>
    </source>
</evidence>
<protein>
    <submittedName>
        <fullName evidence="2">Uncharacterized protein</fullName>
    </submittedName>
</protein>
<reference evidence="2" key="1">
    <citation type="submission" date="2022-11" db="UniProtKB">
        <authorList>
            <consortium name="WormBaseParasite"/>
        </authorList>
    </citation>
    <scope>IDENTIFICATION</scope>
</reference>
<keyword evidence="1" id="KW-1185">Reference proteome</keyword>
<dbReference type="WBParaSite" id="ACRNAN_scaffold14582.g20109.t1">
    <property type="protein sequence ID" value="ACRNAN_scaffold14582.g20109.t1"/>
    <property type="gene ID" value="ACRNAN_scaffold14582.g20109"/>
</dbReference>
<organism evidence="1 2">
    <name type="scientific">Acrobeloides nanus</name>
    <dbReference type="NCBI Taxonomy" id="290746"/>
    <lineage>
        <taxon>Eukaryota</taxon>
        <taxon>Metazoa</taxon>
        <taxon>Ecdysozoa</taxon>
        <taxon>Nematoda</taxon>
        <taxon>Chromadorea</taxon>
        <taxon>Rhabditida</taxon>
        <taxon>Tylenchina</taxon>
        <taxon>Cephalobomorpha</taxon>
        <taxon>Cephaloboidea</taxon>
        <taxon>Cephalobidae</taxon>
        <taxon>Acrobeloides</taxon>
    </lineage>
</organism>
<dbReference type="AlphaFoldDB" id="A0A914CTY6"/>
<accession>A0A914CTY6</accession>
<proteinExistence type="predicted"/>